<evidence type="ECO:0000313" key="3">
    <source>
        <dbReference type="Proteomes" id="UP000695562"/>
    </source>
</evidence>
<dbReference type="EMBL" id="AJWJ01000013">
    <property type="protein sequence ID" value="KAF2078046.1"/>
    <property type="molecule type" value="Genomic_DNA"/>
</dbReference>
<accession>A0A8J4UWZ2</accession>
<organism evidence="2 3">
    <name type="scientific">Polysphondylium violaceum</name>
    <dbReference type="NCBI Taxonomy" id="133409"/>
    <lineage>
        <taxon>Eukaryota</taxon>
        <taxon>Amoebozoa</taxon>
        <taxon>Evosea</taxon>
        <taxon>Eumycetozoa</taxon>
        <taxon>Dictyostelia</taxon>
        <taxon>Dictyosteliales</taxon>
        <taxon>Dictyosteliaceae</taxon>
        <taxon>Polysphondylium</taxon>
    </lineage>
</organism>
<proteinExistence type="predicted"/>
<protein>
    <submittedName>
        <fullName evidence="2">Uncharacterized protein</fullName>
    </submittedName>
</protein>
<dbReference type="Proteomes" id="UP000695562">
    <property type="component" value="Unassembled WGS sequence"/>
</dbReference>
<evidence type="ECO:0000313" key="2">
    <source>
        <dbReference type="EMBL" id="KAF2078046.1"/>
    </source>
</evidence>
<evidence type="ECO:0000256" key="1">
    <source>
        <dbReference type="SAM" id="MobiDB-lite"/>
    </source>
</evidence>
<feature type="region of interest" description="Disordered" evidence="1">
    <location>
        <begin position="1"/>
        <end position="25"/>
    </location>
</feature>
<dbReference type="AlphaFoldDB" id="A0A8J4UWZ2"/>
<comment type="caution">
    <text evidence="2">The sequence shown here is derived from an EMBL/GenBank/DDBJ whole genome shotgun (WGS) entry which is preliminary data.</text>
</comment>
<feature type="compositionally biased region" description="Low complexity" evidence="1">
    <location>
        <begin position="8"/>
        <end position="25"/>
    </location>
</feature>
<keyword evidence="3" id="KW-1185">Reference proteome</keyword>
<gene>
    <name evidence="2" type="ORF">CYY_000684</name>
</gene>
<name>A0A8J4UWZ2_9MYCE</name>
<reference evidence="2" key="1">
    <citation type="submission" date="2020-01" db="EMBL/GenBank/DDBJ databases">
        <title>Development of genomics and gene disruption for Polysphondylium violaceum indicates a role for the polyketide synthase stlB in stalk morphogenesis.</title>
        <authorList>
            <person name="Narita B."/>
            <person name="Kawabe Y."/>
            <person name="Kin K."/>
            <person name="Saito T."/>
            <person name="Gibbs R."/>
            <person name="Kuspa A."/>
            <person name="Muzny D."/>
            <person name="Queller D."/>
            <person name="Richards S."/>
            <person name="Strassman J."/>
            <person name="Sucgang R."/>
            <person name="Worley K."/>
            <person name="Schaap P."/>
        </authorList>
    </citation>
    <scope>NUCLEOTIDE SEQUENCE</scope>
    <source>
        <strain evidence="2">QSvi11</strain>
    </source>
</reference>
<sequence length="72" mass="7540">MLIKNITKLGKGPSMSKSSSTVSGASGDINFGDNQTAFRSGSLANVDFVLNLSNFTIDFILQLLGLTLSGNN</sequence>